<proteinExistence type="inferred from homology"/>
<evidence type="ECO:0000256" key="3">
    <source>
        <dbReference type="ARBA" id="ARBA00022759"/>
    </source>
</evidence>
<name>A0A383XRM3_9GAMM</name>
<dbReference type="NCBIfam" id="TIGR00255">
    <property type="entry name" value="YicC/YloC family endoribonuclease"/>
    <property type="match status" value="1"/>
</dbReference>
<keyword evidence="2" id="KW-0540">Nuclease</keyword>
<comment type="cofactor">
    <cofactor evidence="1">
        <name>a divalent metal cation</name>
        <dbReference type="ChEBI" id="CHEBI:60240"/>
    </cofactor>
</comment>
<dbReference type="PANTHER" id="PTHR30636:SF3">
    <property type="entry name" value="UPF0701 PROTEIN YICC"/>
    <property type="match status" value="1"/>
</dbReference>
<gene>
    <name evidence="8" type="ORF">DEH80_13295</name>
</gene>
<evidence type="ECO:0000256" key="5">
    <source>
        <dbReference type="ARBA" id="ARBA00035648"/>
    </source>
</evidence>
<feature type="domain" description="Endoribonuclease YicC-like N-terminal" evidence="6">
    <location>
        <begin position="2"/>
        <end position="153"/>
    </location>
</feature>
<dbReference type="RefSeq" id="WP_109720998.1">
    <property type="nucleotide sequence ID" value="NZ_QEQK01000012.1"/>
</dbReference>
<reference evidence="8 9" key="1">
    <citation type="submission" date="2018-05" db="EMBL/GenBank/DDBJ databases">
        <title>Abyssibacter profundi OUC007T gen. nov., sp. nov, a marine bacterium isolated from seawater of the Mariana Trench.</title>
        <authorList>
            <person name="Zhou S."/>
        </authorList>
    </citation>
    <scope>NUCLEOTIDE SEQUENCE [LARGE SCALE GENOMIC DNA]</scope>
    <source>
        <strain evidence="8 9">OUC007</strain>
    </source>
</reference>
<dbReference type="InterPro" id="IPR013527">
    <property type="entry name" value="YicC-like_N"/>
</dbReference>
<dbReference type="AlphaFoldDB" id="A0A383XRM3"/>
<keyword evidence="3" id="KW-0255">Endonuclease</keyword>
<dbReference type="PANTHER" id="PTHR30636">
    <property type="entry name" value="UPF0701 PROTEIN YICC"/>
    <property type="match status" value="1"/>
</dbReference>
<dbReference type="Pfam" id="PF03755">
    <property type="entry name" value="YicC-like_N"/>
    <property type="match status" value="1"/>
</dbReference>
<dbReference type="GO" id="GO:0016787">
    <property type="term" value="F:hydrolase activity"/>
    <property type="evidence" value="ECO:0007669"/>
    <property type="project" value="UniProtKB-KW"/>
</dbReference>
<keyword evidence="4" id="KW-0378">Hydrolase</keyword>
<evidence type="ECO:0000256" key="4">
    <source>
        <dbReference type="ARBA" id="ARBA00022801"/>
    </source>
</evidence>
<dbReference type="GO" id="GO:0004521">
    <property type="term" value="F:RNA endonuclease activity"/>
    <property type="evidence" value="ECO:0007669"/>
    <property type="project" value="InterPro"/>
</dbReference>
<dbReference type="EMBL" id="QEQK01000012">
    <property type="protein sequence ID" value="PWN55277.1"/>
    <property type="molecule type" value="Genomic_DNA"/>
</dbReference>
<comment type="caution">
    <text evidence="8">The sequence shown here is derived from an EMBL/GenBank/DDBJ whole genome shotgun (WGS) entry which is preliminary data.</text>
</comment>
<evidence type="ECO:0000256" key="2">
    <source>
        <dbReference type="ARBA" id="ARBA00022722"/>
    </source>
</evidence>
<dbReference type="Proteomes" id="UP000251800">
    <property type="component" value="Unassembled WGS sequence"/>
</dbReference>
<comment type="similarity">
    <text evidence="5">Belongs to the YicC/YloC family.</text>
</comment>
<organism evidence="8 9">
    <name type="scientific">Abyssibacter profundi</name>
    <dbReference type="NCBI Taxonomy" id="2182787"/>
    <lineage>
        <taxon>Bacteria</taxon>
        <taxon>Pseudomonadati</taxon>
        <taxon>Pseudomonadota</taxon>
        <taxon>Gammaproteobacteria</taxon>
        <taxon>Chromatiales</taxon>
        <taxon>Oceanococcaceae</taxon>
        <taxon>Abyssibacter</taxon>
    </lineage>
</organism>
<keyword evidence="9" id="KW-1185">Reference proteome</keyword>
<evidence type="ECO:0000313" key="9">
    <source>
        <dbReference type="Proteomes" id="UP000251800"/>
    </source>
</evidence>
<evidence type="ECO:0000313" key="8">
    <source>
        <dbReference type="EMBL" id="PWN55277.1"/>
    </source>
</evidence>
<dbReference type="InterPro" id="IPR005229">
    <property type="entry name" value="YicC/YloC-like"/>
</dbReference>
<sequence length="287" mass="32367">MIKSMTGFARRQASGEWGQLAWELRTVNHRYLDVSFRLPEPMRALESEFRARISKQVARGKCEASLKLELADTTSNRLDIDTDRLDALSAAISEVTSRVQTQAPDPLRVLGWPGVLVEQGVDQAQLNAAALDTLNEALTALAEARRSEGSKLAALLTDRANQIESLVADVTARLPAIRTEWEQRLRDRLAEFKTELDPARIEQEFLLLLNKTDAAEELDRLTAHVQEIHNILQRKDPVGRRLDFLIQELNREANTLGSKSQDAEITRLAVELKVAIEQMREQVQNIE</sequence>
<evidence type="ECO:0000256" key="1">
    <source>
        <dbReference type="ARBA" id="ARBA00001968"/>
    </source>
</evidence>
<evidence type="ECO:0000259" key="7">
    <source>
        <dbReference type="Pfam" id="PF08340"/>
    </source>
</evidence>
<feature type="domain" description="Endoribonuclease YicC-like C-terminal" evidence="7">
    <location>
        <begin position="171"/>
        <end position="287"/>
    </location>
</feature>
<evidence type="ECO:0000259" key="6">
    <source>
        <dbReference type="Pfam" id="PF03755"/>
    </source>
</evidence>
<protein>
    <submittedName>
        <fullName evidence="8">YicC family protein</fullName>
    </submittedName>
</protein>
<dbReference type="Pfam" id="PF08340">
    <property type="entry name" value="YicC-like_C"/>
    <property type="match status" value="1"/>
</dbReference>
<dbReference type="OrthoDB" id="9771229at2"/>
<accession>A0A383XRM3</accession>
<dbReference type="InterPro" id="IPR013551">
    <property type="entry name" value="YicC-like_C"/>
</dbReference>